<evidence type="ECO:0000313" key="1">
    <source>
        <dbReference type="EMBL" id="AZQ44619.1"/>
    </source>
</evidence>
<dbReference type="InterPro" id="IPR029058">
    <property type="entry name" value="AB_hydrolase_fold"/>
</dbReference>
<dbReference type="Proteomes" id="UP000279600">
    <property type="component" value="Chromosome"/>
</dbReference>
<dbReference type="KEGG" id="noj:EJ995_10345"/>
<sequence>MIHVYMMPGMAASPRIFEHIKLPEEEYTIHLMDWLAPLSVKESMHSYCERLSMTLKHEDVVLIGVSFGAVIVQELSRMVNARKVIVISSVKSTAEFPRRMRLSRATQLHKILPTGLLKYVDFLAKYASMVAPKKTALYKQYLNVVDPIYMKWALDTLINWQSKEISTPLAHIHGDADPVFPVKYIDDYIQVPGGTHVMIIHRYRWFNENLPQIIAN</sequence>
<protein>
    <submittedName>
        <fullName evidence="1">Alpha/beta hydrolase</fullName>
    </submittedName>
</protein>
<dbReference type="RefSeq" id="WP_126448232.1">
    <property type="nucleotide sequence ID" value="NZ_CP034549.1"/>
</dbReference>
<gene>
    <name evidence="1" type="ORF">EJ995_10345</name>
</gene>
<dbReference type="SUPFAM" id="SSF53474">
    <property type="entry name" value="alpha/beta-Hydrolases"/>
    <property type="match status" value="1"/>
</dbReference>
<dbReference type="GO" id="GO:0016787">
    <property type="term" value="F:hydrolase activity"/>
    <property type="evidence" value="ECO:0007669"/>
    <property type="project" value="UniProtKB-KW"/>
</dbReference>
<reference evidence="1 2" key="1">
    <citation type="submission" date="2018-12" db="EMBL/GenBank/DDBJ databases">
        <title>Complete genome of Nonlabens sp. MJ115.</title>
        <authorList>
            <person name="Choi H.S."/>
            <person name="Jung J."/>
        </authorList>
    </citation>
    <scope>NUCLEOTIDE SEQUENCE [LARGE SCALE GENOMIC DNA]</scope>
    <source>
        <strain evidence="1 2">MJ115</strain>
    </source>
</reference>
<dbReference type="Gene3D" id="3.40.50.1820">
    <property type="entry name" value="alpha/beta hydrolase"/>
    <property type="match status" value="1"/>
</dbReference>
<keyword evidence="1" id="KW-0378">Hydrolase</keyword>
<dbReference type="OrthoDB" id="659408at2"/>
<dbReference type="EMBL" id="CP034549">
    <property type="protein sequence ID" value="AZQ44619.1"/>
    <property type="molecule type" value="Genomic_DNA"/>
</dbReference>
<dbReference type="AlphaFoldDB" id="A0A3S9MZQ3"/>
<name>A0A3S9MZQ3_9FLAO</name>
<keyword evidence="2" id="KW-1185">Reference proteome</keyword>
<accession>A0A3S9MZQ3</accession>
<evidence type="ECO:0000313" key="2">
    <source>
        <dbReference type="Proteomes" id="UP000279600"/>
    </source>
</evidence>
<organism evidence="1 2">
    <name type="scientific">Nonlabens ponticola</name>
    <dbReference type="NCBI Taxonomy" id="2496866"/>
    <lineage>
        <taxon>Bacteria</taxon>
        <taxon>Pseudomonadati</taxon>
        <taxon>Bacteroidota</taxon>
        <taxon>Flavobacteriia</taxon>
        <taxon>Flavobacteriales</taxon>
        <taxon>Flavobacteriaceae</taxon>
        <taxon>Nonlabens</taxon>
    </lineage>
</organism>
<proteinExistence type="predicted"/>